<evidence type="ECO:0000256" key="4">
    <source>
        <dbReference type="ARBA" id="ARBA00022729"/>
    </source>
</evidence>
<sequence length="146" mass="16036">MKFISLITLQVLLCTSVNSFGIGIQQSAGVKGILLCNGKPVGNVKVKLYDDDSGIDTDDLLSEGKSDSLGRFALAGYAYEFGTIDPKVNIYHDCNDEIMPCQRKMTVYIPKKYVSNGETPEKYYDAGSIELAGELKGEERDCIHRA</sequence>
<accession>A0A0N4ZU77</accession>
<evidence type="ECO:0000313" key="6">
    <source>
        <dbReference type="Proteomes" id="UP000038045"/>
    </source>
</evidence>
<evidence type="ECO:0000256" key="1">
    <source>
        <dbReference type="ARBA" id="ARBA00004613"/>
    </source>
</evidence>
<keyword evidence="4 5" id="KW-0732">Signal</keyword>
<dbReference type="InterPro" id="IPR001534">
    <property type="entry name" value="Transthyretin-like"/>
</dbReference>
<evidence type="ECO:0000256" key="3">
    <source>
        <dbReference type="ARBA" id="ARBA00022525"/>
    </source>
</evidence>
<dbReference type="GO" id="GO:0005576">
    <property type="term" value="C:extracellular region"/>
    <property type="evidence" value="ECO:0007669"/>
    <property type="project" value="UniProtKB-SubCell"/>
</dbReference>
<evidence type="ECO:0000256" key="2">
    <source>
        <dbReference type="ARBA" id="ARBA00010112"/>
    </source>
</evidence>
<dbReference type="Proteomes" id="UP000038045">
    <property type="component" value="Unplaced"/>
</dbReference>
<organism evidence="6 7">
    <name type="scientific">Parastrongyloides trichosuri</name>
    <name type="common">Possum-specific nematode worm</name>
    <dbReference type="NCBI Taxonomy" id="131310"/>
    <lineage>
        <taxon>Eukaryota</taxon>
        <taxon>Metazoa</taxon>
        <taxon>Ecdysozoa</taxon>
        <taxon>Nematoda</taxon>
        <taxon>Chromadorea</taxon>
        <taxon>Rhabditida</taxon>
        <taxon>Tylenchina</taxon>
        <taxon>Panagrolaimomorpha</taxon>
        <taxon>Strongyloidoidea</taxon>
        <taxon>Strongyloididae</taxon>
        <taxon>Parastrongyloides</taxon>
    </lineage>
</organism>
<keyword evidence="3" id="KW-0964">Secreted</keyword>
<dbReference type="PANTHER" id="PTHR21700">
    <property type="entry name" value="TRANSTHYRETIN-LIKE FAMILY PROTEIN-RELATED"/>
    <property type="match status" value="1"/>
</dbReference>
<name>A0A0N4ZU77_PARTI</name>
<feature type="signal peptide" evidence="5">
    <location>
        <begin position="1"/>
        <end position="19"/>
    </location>
</feature>
<proteinExistence type="inferred from homology"/>
<dbReference type="PANTHER" id="PTHR21700:SF3">
    <property type="entry name" value="TRANSTHYRETIN-LIKE PROTEIN 5"/>
    <property type="match status" value="1"/>
</dbReference>
<evidence type="ECO:0000256" key="5">
    <source>
        <dbReference type="SAM" id="SignalP"/>
    </source>
</evidence>
<feature type="chain" id="PRO_5005892220" evidence="5">
    <location>
        <begin position="20"/>
        <end position="146"/>
    </location>
</feature>
<protein>
    <submittedName>
        <fullName evidence="7">Transthyretin-like family protein</fullName>
    </submittedName>
</protein>
<keyword evidence="6" id="KW-1185">Reference proteome</keyword>
<evidence type="ECO:0000313" key="7">
    <source>
        <dbReference type="WBParaSite" id="PTRK_0001214200.1"/>
    </source>
</evidence>
<comment type="similarity">
    <text evidence="2">Belongs to the nematode transthyretin-like family.</text>
</comment>
<comment type="subcellular location">
    <subcellularLocation>
        <location evidence="1">Secreted</location>
    </subcellularLocation>
</comment>
<dbReference type="Gene3D" id="2.60.40.3330">
    <property type="match status" value="1"/>
</dbReference>
<reference evidence="7" key="1">
    <citation type="submission" date="2017-02" db="UniProtKB">
        <authorList>
            <consortium name="WormBaseParasite"/>
        </authorList>
    </citation>
    <scope>IDENTIFICATION</scope>
</reference>
<dbReference type="WBParaSite" id="PTRK_0001214200.1">
    <property type="protein sequence ID" value="PTRK_0001214200.1"/>
    <property type="gene ID" value="PTRK_0001214200"/>
</dbReference>
<dbReference type="AlphaFoldDB" id="A0A0N4ZU77"/>
<dbReference type="InterPro" id="IPR038479">
    <property type="entry name" value="Transthyretin-like_sf"/>
</dbReference>
<dbReference type="GO" id="GO:0009986">
    <property type="term" value="C:cell surface"/>
    <property type="evidence" value="ECO:0007669"/>
    <property type="project" value="InterPro"/>
</dbReference>
<dbReference type="Pfam" id="PF01060">
    <property type="entry name" value="TTR-52"/>
    <property type="match status" value="1"/>
</dbReference>